<protein>
    <submittedName>
        <fullName evidence="2">Uncharacterized protein</fullName>
    </submittedName>
</protein>
<organism evidence="2">
    <name type="scientific">Rosellinia necatrix</name>
    <name type="common">White root-rot fungus</name>
    <dbReference type="NCBI Taxonomy" id="77044"/>
    <lineage>
        <taxon>Eukaryota</taxon>
        <taxon>Fungi</taxon>
        <taxon>Dikarya</taxon>
        <taxon>Ascomycota</taxon>
        <taxon>Pezizomycotina</taxon>
        <taxon>Sordariomycetes</taxon>
        <taxon>Xylariomycetidae</taxon>
        <taxon>Xylariales</taxon>
        <taxon>Xylariaceae</taxon>
        <taxon>Rosellinia</taxon>
    </lineage>
</organism>
<dbReference type="AlphaFoldDB" id="A0A1S8ABA8"/>
<dbReference type="Proteomes" id="UP000054516">
    <property type="component" value="Unassembled WGS sequence"/>
</dbReference>
<gene>
    <name evidence="2" type="ORF">SAMD00023353_10400010</name>
</gene>
<dbReference type="EMBL" id="DF977549">
    <property type="protein sequence ID" value="GAW27303.1"/>
    <property type="molecule type" value="Genomic_DNA"/>
</dbReference>
<evidence type="ECO:0000256" key="1">
    <source>
        <dbReference type="SAM" id="MobiDB-lite"/>
    </source>
</evidence>
<keyword evidence="3" id="KW-1185">Reference proteome</keyword>
<evidence type="ECO:0000313" key="2">
    <source>
        <dbReference type="EMBL" id="GAW27303.1"/>
    </source>
</evidence>
<reference evidence="2" key="1">
    <citation type="submission" date="2016-03" db="EMBL/GenBank/DDBJ databases">
        <title>Draft genome sequence of Rosellinia necatrix.</title>
        <authorList>
            <person name="Kanematsu S."/>
        </authorList>
    </citation>
    <scope>NUCLEOTIDE SEQUENCE [LARGE SCALE GENOMIC DNA]</scope>
    <source>
        <strain evidence="2">W97</strain>
    </source>
</reference>
<evidence type="ECO:0000313" key="3">
    <source>
        <dbReference type="Proteomes" id="UP000054516"/>
    </source>
</evidence>
<proteinExistence type="predicted"/>
<accession>A0A1S8ABA8</accession>
<feature type="region of interest" description="Disordered" evidence="1">
    <location>
        <begin position="48"/>
        <end position="81"/>
    </location>
</feature>
<sequence>MDLLGTTTLVTGMGHDDSDSRWHLGQYIGGANIDTELIDPALLQSSGLNSGFTLGQQGESPGGGQSQPARPFATQPGPLAE</sequence>
<name>A0A1S8ABA8_ROSNE</name>